<dbReference type="GO" id="GO:0008506">
    <property type="term" value="F:sucrose:proton symporter activity"/>
    <property type="evidence" value="ECO:0007669"/>
    <property type="project" value="TreeGrafter"/>
</dbReference>
<evidence type="ECO:0000256" key="1">
    <source>
        <dbReference type="ARBA" id="ARBA00004141"/>
    </source>
</evidence>
<keyword evidence="2" id="KW-0813">Transport</keyword>
<dbReference type="PANTHER" id="PTHR19432:SF35">
    <property type="entry name" value="SOLUTE CARRIER FAMILY 45 MEMBER 3 ISOFORM X1"/>
    <property type="match status" value="1"/>
</dbReference>
<proteinExistence type="predicted"/>
<organism evidence="6 7">
    <name type="scientific">Pyrenophora teres f. teres</name>
    <dbReference type="NCBI Taxonomy" id="97479"/>
    <lineage>
        <taxon>Eukaryota</taxon>
        <taxon>Fungi</taxon>
        <taxon>Dikarya</taxon>
        <taxon>Ascomycota</taxon>
        <taxon>Pezizomycotina</taxon>
        <taxon>Dothideomycetes</taxon>
        <taxon>Pleosporomycetidae</taxon>
        <taxon>Pleosporales</taxon>
        <taxon>Pleosporineae</taxon>
        <taxon>Pleosporaceae</taxon>
        <taxon>Pyrenophora</taxon>
    </lineage>
</organism>
<name>A0A6S6WAJ9_9PLEO</name>
<keyword evidence="5" id="KW-0472">Membrane</keyword>
<keyword evidence="3" id="KW-0812">Transmembrane</keyword>
<dbReference type="EMBL" id="HG992984">
    <property type="protein sequence ID" value="CAE7199682.1"/>
    <property type="molecule type" value="Genomic_DNA"/>
</dbReference>
<dbReference type="InterPro" id="IPR036259">
    <property type="entry name" value="MFS_trans_sf"/>
</dbReference>
<accession>A0A6S6WAJ9</accession>
<dbReference type="AlphaFoldDB" id="A0A6S6WAJ9"/>
<dbReference type="Gene3D" id="1.20.1250.20">
    <property type="entry name" value="MFS general substrate transporter like domains"/>
    <property type="match status" value="1"/>
</dbReference>
<dbReference type="GO" id="GO:0005886">
    <property type="term" value="C:plasma membrane"/>
    <property type="evidence" value="ECO:0007669"/>
    <property type="project" value="TreeGrafter"/>
</dbReference>
<dbReference type="PANTHER" id="PTHR19432">
    <property type="entry name" value="SUGAR TRANSPORTER"/>
    <property type="match status" value="1"/>
</dbReference>
<keyword evidence="4" id="KW-1133">Transmembrane helix</keyword>
<sequence>MQGSFPRPSMSMDMTDVGMEASSSRSSSSNNSSDITLGCYKERTPSISRWRLLVLTLPNFGIQVLWLIMMSYGTPYMTGLGIPNSITTLVWLSGPVSGALVQPLFAALSDGTRHPWGKRKPYIAGGASFVSVSLLGLACAEDISHWLTSTSSSHKHMYAMGPPKASALTKILVAFWVCALNIAIQPLQSGVRALIVDSCPVHQQSMAAAWSARFNGLGAVAISASAFADVEAWAPVLGETKFKALCVLAVVALGAAIAPACALVSDEPSREVDARHGAVSLFARLWRTAGNLPPVIRQVCKVQLCAFTAWFSVLYYSTTYVYQTFVVDQHVHLDPDIFGSADPRLIDMAKHAGTRASLVFACVTFASSLILPLIARNSVLQYGNHVPVVTVCGLSLGRVWYLAHCLFAALMFLTCFVYTVPAATIIVGALGIAWSVASWAPYALISTEIASLKAQRDGGDGSDEKDMGGMGSLTDETTAGIMAIHNMAVSLPQIGAALGCTVLFKLVEISKRDDPAAFAFKFAGIMAVVAAWMGRHLR</sequence>
<protein>
    <submittedName>
        <fullName evidence="6">Sucrose transporter</fullName>
    </submittedName>
</protein>
<evidence type="ECO:0000256" key="3">
    <source>
        <dbReference type="ARBA" id="ARBA00022692"/>
    </source>
</evidence>
<dbReference type="SUPFAM" id="SSF103473">
    <property type="entry name" value="MFS general substrate transporter"/>
    <property type="match status" value="1"/>
</dbReference>
<gene>
    <name evidence="6" type="ORF">PTTW11_08508</name>
</gene>
<evidence type="ECO:0000256" key="5">
    <source>
        <dbReference type="ARBA" id="ARBA00023136"/>
    </source>
</evidence>
<evidence type="ECO:0000313" key="6">
    <source>
        <dbReference type="EMBL" id="CAE7199682.1"/>
    </source>
</evidence>
<dbReference type="Proteomes" id="UP000472372">
    <property type="component" value="Chromosome 8"/>
</dbReference>
<evidence type="ECO:0000313" key="7">
    <source>
        <dbReference type="Proteomes" id="UP000472372"/>
    </source>
</evidence>
<comment type="subcellular location">
    <subcellularLocation>
        <location evidence="1">Membrane</location>
        <topology evidence="1">Multi-pass membrane protein</topology>
    </subcellularLocation>
</comment>
<evidence type="ECO:0000256" key="4">
    <source>
        <dbReference type="ARBA" id="ARBA00022989"/>
    </source>
</evidence>
<reference evidence="6" key="1">
    <citation type="submission" date="2021-02" db="EMBL/GenBank/DDBJ databases">
        <authorList>
            <person name="Syme A R."/>
            <person name="Syme A R."/>
            <person name="Moolhuijzen P."/>
        </authorList>
    </citation>
    <scope>NUCLEOTIDE SEQUENCE</scope>
    <source>
        <strain evidence="6">W1-1</strain>
    </source>
</reference>
<evidence type="ECO:0000256" key="2">
    <source>
        <dbReference type="ARBA" id="ARBA00022448"/>
    </source>
</evidence>